<dbReference type="SUPFAM" id="SSF51391">
    <property type="entry name" value="Thiamin phosphate synthase"/>
    <property type="match status" value="1"/>
</dbReference>
<accession>A0A494WFJ9</accession>
<dbReference type="AlphaFoldDB" id="A0A494WFJ9"/>
<dbReference type="GO" id="GO:0009228">
    <property type="term" value="P:thiamine biosynthetic process"/>
    <property type="evidence" value="ECO:0007669"/>
    <property type="project" value="UniProtKB-KW"/>
</dbReference>
<proteinExistence type="predicted"/>
<sequence>MDARHRKNPPRLWLMTDERVDAAALIAAAERLPRGGAGIVFRHYRTAAAERRALFQALRRVARRRRLVLMLGGTAQAAAAWRADGAHGRDARRAARPMLRSRPVHDATEALAARGADVVFVSPLFPTRSHPGAHALGRARFAALARQSAPPVIALGGVRPCHRRLLRGIGADGWAAIDGLTLQDQSTRGQPRSAASFASGRCGLAAKG</sequence>
<evidence type="ECO:0000313" key="2">
    <source>
        <dbReference type="EMBL" id="BBD99399.1"/>
    </source>
</evidence>
<dbReference type="CDD" id="cd00564">
    <property type="entry name" value="TMP_TenI"/>
    <property type="match status" value="1"/>
</dbReference>
<dbReference type="InterPro" id="IPR013785">
    <property type="entry name" value="Aldolase_TIM"/>
</dbReference>
<reference evidence="2 3" key="1">
    <citation type="submission" date="2018-05" db="EMBL/GenBank/DDBJ databases">
        <title>Complete Genome Sequence of the Nonylphenol-Degrading Bacterium Sphingobium amiense DSM 16289T.</title>
        <authorList>
            <person name="Ootsuka M."/>
            <person name="Nishizawa T."/>
            <person name="Ohta H."/>
        </authorList>
    </citation>
    <scope>NUCLEOTIDE SEQUENCE [LARGE SCALE GENOMIC DNA]</scope>
    <source>
        <strain evidence="2 3">DSM 16289</strain>
    </source>
</reference>
<organism evidence="2 3">
    <name type="scientific">Sphingobium amiense</name>
    <dbReference type="NCBI Taxonomy" id="135719"/>
    <lineage>
        <taxon>Bacteria</taxon>
        <taxon>Pseudomonadati</taxon>
        <taxon>Pseudomonadota</taxon>
        <taxon>Alphaproteobacteria</taxon>
        <taxon>Sphingomonadales</taxon>
        <taxon>Sphingomonadaceae</taxon>
        <taxon>Sphingobium</taxon>
    </lineage>
</organism>
<protein>
    <submittedName>
        <fullName evidence="2">Thiamine phosphate synthase</fullName>
    </submittedName>
</protein>
<dbReference type="InterPro" id="IPR022998">
    <property type="entry name" value="ThiamineP_synth_TenI"/>
</dbReference>
<dbReference type="EMBL" id="AP018664">
    <property type="protein sequence ID" value="BBD99399.1"/>
    <property type="molecule type" value="Genomic_DNA"/>
</dbReference>
<gene>
    <name evidence="2" type="ORF">SAMIE_1029000</name>
</gene>
<feature type="domain" description="Thiamine phosphate synthase/TenI" evidence="1">
    <location>
        <begin position="13"/>
        <end position="179"/>
    </location>
</feature>
<dbReference type="Pfam" id="PF02581">
    <property type="entry name" value="TMP-TENI"/>
    <property type="match status" value="1"/>
</dbReference>
<dbReference type="RefSeq" id="WP_083952485.1">
    <property type="nucleotide sequence ID" value="NZ_AP018664.1"/>
</dbReference>
<dbReference type="KEGG" id="sami:SAMIE_1029000"/>
<evidence type="ECO:0000259" key="1">
    <source>
        <dbReference type="Pfam" id="PF02581"/>
    </source>
</evidence>
<dbReference type="Proteomes" id="UP000279959">
    <property type="component" value="Chromosome"/>
</dbReference>
<dbReference type="InterPro" id="IPR036206">
    <property type="entry name" value="ThiamineP_synth_sf"/>
</dbReference>
<dbReference type="Gene3D" id="3.20.20.70">
    <property type="entry name" value="Aldolase class I"/>
    <property type="match status" value="1"/>
</dbReference>
<keyword evidence="3" id="KW-1185">Reference proteome</keyword>
<name>A0A494WFJ9_9SPHN</name>
<evidence type="ECO:0000313" key="3">
    <source>
        <dbReference type="Proteomes" id="UP000279959"/>
    </source>
</evidence>